<reference evidence="1" key="1">
    <citation type="submission" date="2015-12" db="EMBL/GenBank/DDBJ databases">
        <title>Update maize B73 reference genome by single molecule sequencing technologies.</title>
        <authorList>
            <consortium name="Maize Genome Sequencing Project"/>
            <person name="Ware D."/>
        </authorList>
    </citation>
    <scope>NUCLEOTIDE SEQUENCE</scope>
    <source>
        <tissue evidence="1">Seedling</tissue>
    </source>
</reference>
<sequence length="228" mass="27500">MLHYRMIWVRSFNPFKIEISVKDLQNILSINLDMTLKCFDMAVRLLANKESRRPKGEIIKNRKHYMDMRFWVLMPWKFNGCYALFVIDHGKKHVTFIDFAPNQDWCKHMPYKRFAEAIIIASKKYKIAYSKKRTGWTDDIFKWQHIIQPGIPIDLKEYFLRTIFLEILIFFVYDSIVYNLVVKTLFYRLNNSYLILQAMAMWENDNPMKFVRVSGVRSFHIQTYIPVT</sequence>
<organism evidence="1">
    <name type="scientific">Zea mays</name>
    <name type="common">Maize</name>
    <dbReference type="NCBI Taxonomy" id="4577"/>
    <lineage>
        <taxon>Eukaryota</taxon>
        <taxon>Viridiplantae</taxon>
        <taxon>Streptophyta</taxon>
        <taxon>Embryophyta</taxon>
        <taxon>Tracheophyta</taxon>
        <taxon>Spermatophyta</taxon>
        <taxon>Magnoliopsida</taxon>
        <taxon>Liliopsida</taxon>
        <taxon>Poales</taxon>
        <taxon>Poaceae</taxon>
        <taxon>PACMAD clade</taxon>
        <taxon>Panicoideae</taxon>
        <taxon>Andropogonodae</taxon>
        <taxon>Andropogoneae</taxon>
        <taxon>Tripsacinae</taxon>
        <taxon>Zea</taxon>
    </lineage>
</organism>
<dbReference type="ExpressionAtlas" id="A0A1D6PC45">
    <property type="expression patterns" value="baseline"/>
</dbReference>
<protein>
    <recommendedName>
        <fullName evidence="2">Ubiquitin-like protease family profile domain-containing protein</fullName>
    </recommendedName>
</protein>
<accession>A0A1D6PC45</accession>
<dbReference type="EMBL" id="CM000785">
    <property type="protein sequence ID" value="AQL07198.1"/>
    <property type="molecule type" value="Genomic_DNA"/>
</dbReference>
<gene>
    <name evidence="1" type="ORF">ZEAMMB73_Zm00001d047655</name>
</gene>
<dbReference type="AlphaFoldDB" id="A0A1D6PC45"/>
<name>A0A1D6PC45_MAIZE</name>
<proteinExistence type="predicted"/>
<evidence type="ECO:0008006" key="2">
    <source>
        <dbReference type="Google" id="ProtNLM"/>
    </source>
</evidence>
<evidence type="ECO:0000313" key="1">
    <source>
        <dbReference type="EMBL" id="AQL07198.1"/>
    </source>
</evidence>